<accession>A0A418WGE9</accession>
<dbReference type="InterPro" id="IPR029063">
    <property type="entry name" value="SAM-dependent_MTases_sf"/>
</dbReference>
<dbReference type="PANTHER" id="PTHR34203">
    <property type="entry name" value="METHYLTRANSFERASE, FKBM FAMILY PROTEIN"/>
    <property type="match status" value="1"/>
</dbReference>
<dbReference type="GO" id="GO:0032259">
    <property type="term" value="P:methylation"/>
    <property type="evidence" value="ECO:0007669"/>
    <property type="project" value="UniProtKB-KW"/>
</dbReference>
<reference evidence="2 3" key="1">
    <citation type="submission" date="2018-09" db="EMBL/GenBank/DDBJ databases">
        <authorList>
            <person name="Zhu H."/>
        </authorList>
    </citation>
    <scope>NUCLEOTIDE SEQUENCE [LARGE SCALE GENOMIC DNA]</scope>
    <source>
        <strain evidence="2 3">K1W22B-8</strain>
    </source>
</reference>
<evidence type="ECO:0000259" key="1">
    <source>
        <dbReference type="Pfam" id="PF05050"/>
    </source>
</evidence>
<keyword evidence="2" id="KW-0489">Methyltransferase</keyword>
<dbReference type="Pfam" id="PF05050">
    <property type="entry name" value="Methyltransf_21"/>
    <property type="match status" value="1"/>
</dbReference>
<comment type="caution">
    <text evidence="2">The sequence shown here is derived from an EMBL/GenBank/DDBJ whole genome shotgun (WGS) entry which is preliminary data.</text>
</comment>
<dbReference type="SUPFAM" id="SSF53335">
    <property type="entry name" value="S-adenosyl-L-methionine-dependent methyltransferases"/>
    <property type="match status" value="1"/>
</dbReference>
<gene>
    <name evidence="2" type="ORF">D3874_20800</name>
</gene>
<dbReference type="InterPro" id="IPR052514">
    <property type="entry name" value="SAM-dependent_MTase"/>
</dbReference>
<dbReference type="NCBIfam" id="TIGR01444">
    <property type="entry name" value="fkbM_fam"/>
    <property type="match status" value="1"/>
</dbReference>
<evidence type="ECO:0000313" key="3">
    <source>
        <dbReference type="Proteomes" id="UP000284605"/>
    </source>
</evidence>
<name>A0A418WGE9_9PROT</name>
<dbReference type="Proteomes" id="UP000284605">
    <property type="component" value="Unassembled WGS sequence"/>
</dbReference>
<organism evidence="2 3">
    <name type="scientific">Oleomonas cavernae</name>
    <dbReference type="NCBI Taxonomy" id="2320859"/>
    <lineage>
        <taxon>Bacteria</taxon>
        <taxon>Pseudomonadati</taxon>
        <taxon>Pseudomonadota</taxon>
        <taxon>Alphaproteobacteria</taxon>
        <taxon>Acetobacterales</taxon>
        <taxon>Acetobacteraceae</taxon>
        <taxon>Oleomonas</taxon>
    </lineage>
</organism>
<dbReference type="EMBL" id="QYUK01000011">
    <property type="protein sequence ID" value="RJF89114.1"/>
    <property type="molecule type" value="Genomic_DNA"/>
</dbReference>
<feature type="domain" description="Methyltransferase FkbM" evidence="1">
    <location>
        <begin position="99"/>
        <end position="256"/>
    </location>
</feature>
<dbReference type="AlphaFoldDB" id="A0A418WGE9"/>
<dbReference type="PANTHER" id="PTHR34203:SF15">
    <property type="entry name" value="SLL1173 PROTEIN"/>
    <property type="match status" value="1"/>
</dbReference>
<keyword evidence="2" id="KW-0808">Transferase</keyword>
<dbReference type="Gene3D" id="3.40.50.150">
    <property type="entry name" value="Vaccinia Virus protein VP39"/>
    <property type="match status" value="1"/>
</dbReference>
<dbReference type="OrthoDB" id="9814604at2"/>
<proteinExistence type="predicted"/>
<sequence length="321" mass="35014">MRPKSSPWARASPPRWCPPPTVCASRRTAGWRSCCPEGSTRAGRGKHPLPGRLKGIVEARFPRLFGVLADIRDRRALIDGEPEMRLLSSLVSAGEVACDIGANRGIYTFWLLRYGARVIAFEPNPRLVEVMRRRFAAAMGDGRLRLVGCALSDGEGDAVLHVPVGSAALATIEAAAIGQLHTAVETIDVPRRRLDDCVAEDVAFIKIDVEGHEDAVLGGGMALVSRCKPSLLIEAEERHRPGALAALRRRLEPLGYAGFYLDGGVLRPVAAFDPSRDQDPAALNEAGTRRREGRSYINNFIFVARPEVQARLTGQRREAPE</sequence>
<evidence type="ECO:0000313" key="2">
    <source>
        <dbReference type="EMBL" id="RJF89114.1"/>
    </source>
</evidence>
<keyword evidence="3" id="KW-1185">Reference proteome</keyword>
<protein>
    <submittedName>
        <fullName evidence="2">FkbM family methyltransferase</fullName>
    </submittedName>
</protein>
<dbReference type="InterPro" id="IPR006342">
    <property type="entry name" value="FkbM_mtfrase"/>
</dbReference>
<dbReference type="GO" id="GO:0008168">
    <property type="term" value="F:methyltransferase activity"/>
    <property type="evidence" value="ECO:0007669"/>
    <property type="project" value="UniProtKB-KW"/>
</dbReference>